<gene>
    <name evidence="1" type="ORF">RBSWK_05117</name>
</gene>
<evidence type="ECO:0000313" key="2">
    <source>
        <dbReference type="Proteomes" id="UP000010959"/>
    </source>
</evidence>
<comment type="caution">
    <text evidence="1">The sequence shown here is derived from an EMBL/GenBank/DDBJ whole genome shotgun (WGS) entry which is preliminary data.</text>
</comment>
<evidence type="ECO:0000313" key="1">
    <source>
        <dbReference type="EMBL" id="ELP30851.1"/>
    </source>
</evidence>
<organism evidence="1 2">
    <name type="scientific">Rhodopirellula baltica SWK14</name>
    <dbReference type="NCBI Taxonomy" id="993516"/>
    <lineage>
        <taxon>Bacteria</taxon>
        <taxon>Pseudomonadati</taxon>
        <taxon>Planctomycetota</taxon>
        <taxon>Planctomycetia</taxon>
        <taxon>Pirellulales</taxon>
        <taxon>Pirellulaceae</taxon>
        <taxon>Rhodopirellula</taxon>
    </lineage>
</organism>
<reference evidence="1 2" key="1">
    <citation type="journal article" date="2013" name="Mar. Genomics">
        <title>Expression of sulfatases in Rhodopirellula baltica and the diversity of sulfatases in the genus Rhodopirellula.</title>
        <authorList>
            <person name="Wegner C.E."/>
            <person name="Richter-Heitmann T."/>
            <person name="Klindworth A."/>
            <person name="Klockow C."/>
            <person name="Richter M."/>
            <person name="Achstetter T."/>
            <person name="Glockner F.O."/>
            <person name="Harder J."/>
        </authorList>
    </citation>
    <scope>NUCLEOTIDE SEQUENCE [LARGE SCALE GENOMIC DNA]</scope>
    <source>
        <strain evidence="1 2">SWK14</strain>
    </source>
</reference>
<proteinExistence type="predicted"/>
<dbReference type="EMBL" id="AMWG01000140">
    <property type="protein sequence ID" value="ELP30851.1"/>
    <property type="molecule type" value="Genomic_DNA"/>
</dbReference>
<name>L7CCM0_RHOBT</name>
<protein>
    <submittedName>
        <fullName evidence="1">Uncharacterized protein</fullName>
    </submittedName>
</protein>
<accession>L7CCM0</accession>
<dbReference type="AlphaFoldDB" id="L7CCM0"/>
<sequence length="72" mass="7524">MQPLVQPLSRGTSKASCSLVVNLSSDLEEAEYANGLADAVGGDCCGRHWPCDVLTARAFRSGAWLLGTDANA</sequence>
<dbReference type="Proteomes" id="UP000010959">
    <property type="component" value="Unassembled WGS sequence"/>
</dbReference>